<dbReference type="InterPro" id="IPR001646">
    <property type="entry name" value="5peptide_repeat"/>
</dbReference>
<dbReference type="PANTHER" id="PTHR42999">
    <property type="entry name" value="ANTIBIOTIC RESISTANCE PROTEIN MCBG"/>
    <property type="match status" value="1"/>
</dbReference>
<accession>A0A167PE44</accession>
<dbReference type="PATRIC" id="fig|1365257.3.peg.130"/>
<dbReference type="SUPFAM" id="SSF141571">
    <property type="entry name" value="Pentapeptide repeat-like"/>
    <property type="match status" value="1"/>
</dbReference>
<dbReference type="Proteomes" id="UP000076661">
    <property type="component" value="Unassembled WGS sequence"/>
</dbReference>
<protein>
    <recommendedName>
        <fullName evidence="3">Pentapeptide repeat-containing protein</fullName>
    </recommendedName>
</protein>
<organism evidence="1 2">
    <name type="scientific">Pseudoalteromonas luteoviolacea S4060-1</name>
    <dbReference type="NCBI Taxonomy" id="1365257"/>
    <lineage>
        <taxon>Bacteria</taxon>
        <taxon>Pseudomonadati</taxon>
        <taxon>Pseudomonadota</taxon>
        <taxon>Gammaproteobacteria</taxon>
        <taxon>Alteromonadales</taxon>
        <taxon>Pseudoalteromonadaceae</taxon>
        <taxon>Pseudoalteromonas</taxon>
    </lineage>
</organism>
<evidence type="ECO:0008006" key="3">
    <source>
        <dbReference type="Google" id="ProtNLM"/>
    </source>
</evidence>
<evidence type="ECO:0000313" key="2">
    <source>
        <dbReference type="Proteomes" id="UP000076661"/>
    </source>
</evidence>
<dbReference type="AlphaFoldDB" id="A0A167PE44"/>
<dbReference type="InterPro" id="IPR052949">
    <property type="entry name" value="PA_immunity-related"/>
</dbReference>
<gene>
    <name evidence="1" type="ORF">N478_00625</name>
</gene>
<dbReference type="EMBL" id="AUXX01000001">
    <property type="protein sequence ID" value="KZN70440.1"/>
    <property type="molecule type" value="Genomic_DNA"/>
</dbReference>
<proteinExistence type="predicted"/>
<comment type="caution">
    <text evidence="1">The sequence shown here is derived from an EMBL/GenBank/DDBJ whole genome shotgun (WGS) entry which is preliminary data.</text>
</comment>
<dbReference type="PANTHER" id="PTHR42999:SF1">
    <property type="entry name" value="PENTAPEPTIDE REPEAT-CONTAINING PROTEIN"/>
    <property type="match status" value="1"/>
</dbReference>
<dbReference type="RefSeq" id="WP_063379571.1">
    <property type="nucleotide sequence ID" value="NZ_AUXX01000001.1"/>
</dbReference>
<dbReference type="Pfam" id="PF00805">
    <property type="entry name" value="Pentapeptide"/>
    <property type="match status" value="1"/>
</dbReference>
<reference evidence="1 2" key="1">
    <citation type="submission" date="2013-07" db="EMBL/GenBank/DDBJ databases">
        <title>Comparative Genomic and Metabolomic Analysis of Twelve Strains of Pseudoalteromonas luteoviolacea.</title>
        <authorList>
            <person name="Vynne N.G."/>
            <person name="Mansson M."/>
            <person name="Gram L."/>
        </authorList>
    </citation>
    <scope>NUCLEOTIDE SEQUENCE [LARGE SCALE GENOMIC DNA]</scope>
    <source>
        <strain evidence="1 2">S4060-1</strain>
    </source>
</reference>
<evidence type="ECO:0000313" key="1">
    <source>
        <dbReference type="EMBL" id="KZN70440.1"/>
    </source>
</evidence>
<dbReference type="Pfam" id="PF13599">
    <property type="entry name" value="Pentapeptide_4"/>
    <property type="match status" value="1"/>
</dbReference>
<sequence length="197" mass="22534">MGIREENEFWSKTFEGEDFSGEKLSSKEFENCTFIGCNFFETIFSRCKFVDCEFSKCNLSLAKMEYSKFSDVIFRDSKALGIDWSKVAWPRPIFSAPIQFYDCLVSDSSFYGLSLPDLLMESCVARGVDFRTGDFSNANFQHTDFGRSLFADTNLQGADFSNATDFDIDIFSNDLKKAKFDRFEAIRLLGCLDIELV</sequence>
<name>A0A167PE44_9GAMM</name>
<dbReference type="Gene3D" id="2.160.20.80">
    <property type="entry name" value="E3 ubiquitin-protein ligase SopA"/>
    <property type="match status" value="1"/>
</dbReference>